<evidence type="ECO:0000313" key="3">
    <source>
        <dbReference type="Proteomes" id="UP001174936"/>
    </source>
</evidence>
<keyword evidence="3" id="KW-1185">Reference proteome</keyword>
<accession>A0AA39Y416</accession>
<organism evidence="2 3">
    <name type="scientific">Cercophora newfieldiana</name>
    <dbReference type="NCBI Taxonomy" id="92897"/>
    <lineage>
        <taxon>Eukaryota</taxon>
        <taxon>Fungi</taxon>
        <taxon>Dikarya</taxon>
        <taxon>Ascomycota</taxon>
        <taxon>Pezizomycotina</taxon>
        <taxon>Sordariomycetes</taxon>
        <taxon>Sordariomycetidae</taxon>
        <taxon>Sordariales</taxon>
        <taxon>Lasiosphaeriaceae</taxon>
        <taxon>Cercophora</taxon>
    </lineage>
</organism>
<proteinExistence type="predicted"/>
<dbReference type="EMBL" id="JAULSV010000004">
    <property type="protein sequence ID" value="KAK0645643.1"/>
    <property type="molecule type" value="Genomic_DNA"/>
</dbReference>
<dbReference type="Proteomes" id="UP001174936">
    <property type="component" value="Unassembled WGS sequence"/>
</dbReference>
<feature type="region of interest" description="Disordered" evidence="1">
    <location>
        <begin position="37"/>
        <end position="106"/>
    </location>
</feature>
<dbReference type="AlphaFoldDB" id="A0AA39Y416"/>
<sequence length="209" mass="23935">MEQQRDELLRGIGAWSDPIILERPQDFECLLEQPSVNTPATPCRPPAVDTALPEAQPATDTTTLRKAQPSVNLQHYSPRQIARLPRHSSDSNAREPSPYEPRWTAEEKKPVRQCQVREPAMLKFIGERPGAGRIWLQVAFLNRFCCISWHGTDASLPADAACVEFDDCRRDGRWWRELRNVSTLLKGVGEGENWIWWPVSYMQLAWVCL</sequence>
<protein>
    <submittedName>
        <fullName evidence="2">Uncharacterized protein</fullName>
    </submittedName>
</protein>
<gene>
    <name evidence="2" type="ORF">B0T16DRAFT_143789</name>
</gene>
<name>A0AA39Y416_9PEZI</name>
<comment type="caution">
    <text evidence="2">The sequence shown here is derived from an EMBL/GenBank/DDBJ whole genome shotgun (WGS) entry which is preliminary data.</text>
</comment>
<feature type="compositionally biased region" description="Polar residues" evidence="1">
    <location>
        <begin position="58"/>
        <end position="77"/>
    </location>
</feature>
<evidence type="ECO:0000256" key="1">
    <source>
        <dbReference type="SAM" id="MobiDB-lite"/>
    </source>
</evidence>
<reference evidence="2" key="1">
    <citation type="submission" date="2023-06" db="EMBL/GenBank/DDBJ databases">
        <title>Genome-scale phylogeny and comparative genomics of the fungal order Sordariales.</title>
        <authorList>
            <consortium name="Lawrence Berkeley National Laboratory"/>
            <person name="Hensen N."/>
            <person name="Bonometti L."/>
            <person name="Westerberg I."/>
            <person name="Brannstrom I.O."/>
            <person name="Guillou S."/>
            <person name="Cros-Aarteil S."/>
            <person name="Calhoun S."/>
            <person name="Haridas S."/>
            <person name="Kuo A."/>
            <person name="Mondo S."/>
            <person name="Pangilinan J."/>
            <person name="Riley R."/>
            <person name="Labutti K."/>
            <person name="Andreopoulos B."/>
            <person name="Lipzen A."/>
            <person name="Chen C."/>
            <person name="Yanf M."/>
            <person name="Daum C."/>
            <person name="Ng V."/>
            <person name="Clum A."/>
            <person name="Steindorff A."/>
            <person name="Ohm R."/>
            <person name="Martin F."/>
            <person name="Silar P."/>
            <person name="Natvig D."/>
            <person name="Lalanne C."/>
            <person name="Gautier V."/>
            <person name="Ament-Velasquez S.L."/>
            <person name="Kruys A."/>
            <person name="Hutchinson M.I."/>
            <person name="Powell A.J."/>
            <person name="Barry K."/>
            <person name="Miller A.N."/>
            <person name="Grigoriev I.V."/>
            <person name="Debuchy R."/>
            <person name="Gladieux P."/>
            <person name="Thoren M.H."/>
            <person name="Johannesson H."/>
        </authorList>
    </citation>
    <scope>NUCLEOTIDE SEQUENCE</scope>
    <source>
        <strain evidence="2">SMH2532-1</strain>
    </source>
</reference>
<evidence type="ECO:0000313" key="2">
    <source>
        <dbReference type="EMBL" id="KAK0645643.1"/>
    </source>
</evidence>